<reference evidence="2 3" key="1">
    <citation type="submission" date="2020-02" db="EMBL/GenBank/DDBJ databases">
        <title>Acidophilic actinobacteria isolated from forest soil.</title>
        <authorList>
            <person name="Golinska P."/>
        </authorList>
    </citation>
    <scope>NUCLEOTIDE SEQUENCE [LARGE SCALE GENOMIC DNA]</scope>
    <source>
        <strain evidence="2 3">NL8</strain>
    </source>
</reference>
<name>A0ABS5KLD4_9ACTN</name>
<gene>
    <name evidence="2" type="ORF">KGQ19_08195</name>
</gene>
<accession>A0ABS5KLD4</accession>
<proteinExistence type="predicted"/>
<comment type="caution">
    <text evidence="2">The sequence shown here is derived from an EMBL/GenBank/DDBJ whole genome shotgun (WGS) entry which is preliminary data.</text>
</comment>
<evidence type="ECO:0000313" key="2">
    <source>
        <dbReference type="EMBL" id="MBS2546848.1"/>
    </source>
</evidence>
<organism evidence="2 3">
    <name type="scientific">Catenulispora pinistramenti</name>
    <dbReference type="NCBI Taxonomy" id="2705254"/>
    <lineage>
        <taxon>Bacteria</taxon>
        <taxon>Bacillati</taxon>
        <taxon>Actinomycetota</taxon>
        <taxon>Actinomycetes</taxon>
        <taxon>Catenulisporales</taxon>
        <taxon>Catenulisporaceae</taxon>
        <taxon>Catenulispora</taxon>
    </lineage>
</organism>
<evidence type="ECO:0008006" key="4">
    <source>
        <dbReference type="Google" id="ProtNLM"/>
    </source>
</evidence>
<dbReference type="Proteomes" id="UP000730482">
    <property type="component" value="Unassembled WGS sequence"/>
</dbReference>
<protein>
    <recommendedName>
        <fullName evidence="4">STAS domain-containing protein</fullName>
    </recommendedName>
</protein>
<evidence type="ECO:0000313" key="3">
    <source>
        <dbReference type="Proteomes" id="UP000730482"/>
    </source>
</evidence>
<feature type="region of interest" description="Disordered" evidence="1">
    <location>
        <begin position="61"/>
        <end position="97"/>
    </location>
</feature>
<sequence length="97" mass="10577">MRRIERYDVSSIERPTRADLERLARRRLDARRRGNELVLTGVGERLRLLLAVTGLEEVFLMDGGSSEGGPDDAPEPEGLSDPGAEGLPVELLPKPGG</sequence>
<dbReference type="EMBL" id="JAAFYZ010000019">
    <property type="protein sequence ID" value="MBS2546848.1"/>
    <property type="molecule type" value="Genomic_DNA"/>
</dbReference>
<evidence type="ECO:0000256" key="1">
    <source>
        <dbReference type="SAM" id="MobiDB-lite"/>
    </source>
</evidence>
<keyword evidence="3" id="KW-1185">Reference proteome</keyword>
<dbReference type="RefSeq" id="WP_212008489.1">
    <property type="nucleotide sequence ID" value="NZ_JAAFYZ010000019.1"/>
</dbReference>